<accession>A0ABY8FSH1</accession>
<dbReference type="PANTHER" id="PTHR33336">
    <property type="entry name" value="QUINOL MONOOXYGENASE YGIN-RELATED"/>
    <property type="match status" value="1"/>
</dbReference>
<dbReference type="Gene3D" id="3.30.70.100">
    <property type="match status" value="1"/>
</dbReference>
<dbReference type="GO" id="GO:0004497">
    <property type="term" value="F:monooxygenase activity"/>
    <property type="evidence" value="ECO:0007669"/>
    <property type="project" value="UniProtKB-KW"/>
</dbReference>
<reference evidence="2 3" key="1">
    <citation type="submission" date="2023-03" db="EMBL/GenBank/DDBJ databases">
        <title>Altererythrobacter sp. CAU 1644 isolated from sand.</title>
        <authorList>
            <person name="Kim W."/>
        </authorList>
    </citation>
    <scope>NUCLEOTIDE SEQUENCE [LARGE SCALE GENOMIC DNA]</scope>
    <source>
        <strain evidence="2 3">CAU 1644</strain>
    </source>
</reference>
<dbReference type="PROSITE" id="PS51725">
    <property type="entry name" value="ABM"/>
    <property type="match status" value="1"/>
</dbReference>
<dbReference type="InterPro" id="IPR007138">
    <property type="entry name" value="ABM_dom"/>
</dbReference>
<dbReference type="InterPro" id="IPR011008">
    <property type="entry name" value="Dimeric_a/b-barrel"/>
</dbReference>
<dbReference type="InterPro" id="IPR050744">
    <property type="entry name" value="AI-2_Isomerase_LsrG"/>
</dbReference>
<protein>
    <submittedName>
        <fullName evidence="2">Quinol monooxygenase</fullName>
        <ecNumber evidence="2">1.-.-.-</ecNumber>
    </submittedName>
</protein>
<name>A0ABY8FSH1_9SPHN</name>
<dbReference type="SUPFAM" id="SSF54909">
    <property type="entry name" value="Dimeric alpha+beta barrel"/>
    <property type="match status" value="1"/>
</dbReference>
<feature type="domain" description="ABM" evidence="1">
    <location>
        <begin position="2"/>
        <end position="91"/>
    </location>
</feature>
<keyword evidence="2" id="KW-0503">Monooxygenase</keyword>
<sequence length="101" mass="11147">MIIITGSVTLKPERREEAIALGLEHSQRSRTEPGCISHDCYITAGDPNRMHFFERWADAEAMKRHFAVPESGAFIRAVGAMASTPPEIAIYTAEEVEGAPF</sequence>
<dbReference type="EMBL" id="CP121106">
    <property type="protein sequence ID" value="WFL77030.1"/>
    <property type="molecule type" value="Genomic_DNA"/>
</dbReference>
<organism evidence="2 3">
    <name type="scientific">Altererythrobacter arenosus</name>
    <dbReference type="NCBI Taxonomy" id="3032592"/>
    <lineage>
        <taxon>Bacteria</taxon>
        <taxon>Pseudomonadati</taxon>
        <taxon>Pseudomonadota</taxon>
        <taxon>Alphaproteobacteria</taxon>
        <taxon>Sphingomonadales</taxon>
        <taxon>Erythrobacteraceae</taxon>
        <taxon>Altererythrobacter</taxon>
    </lineage>
</organism>
<dbReference type="RefSeq" id="WP_278015789.1">
    <property type="nucleotide sequence ID" value="NZ_CP121106.1"/>
</dbReference>
<keyword evidence="3" id="KW-1185">Reference proteome</keyword>
<dbReference type="Proteomes" id="UP001215827">
    <property type="component" value="Chromosome"/>
</dbReference>
<evidence type="ECO:0000259" key="1">
    <source>
        <dbReference type="PROSITE" id="PS51725"/>
    </source>
</evidence>
<dbReference type="Pfam" id="PF03992">
    <property type="entry name" value="ABM"/>
    <property type="match status" value="1"/>
</dbReference>
<evidence type="ECO:0000313" key="3">
    <source>
        <dbReference type="Proteomes" id="UP001215827"/>
    </source>
</evidence>
<proteinExistence type="predicted"/>
<dbReference type="PANTHER" id="PTHR33336:SF15">
    <property type="entry name" value="ABM DOMAIN-CONTAINING PROTEIN"/>
    <property type="match status" value="1"/>
</dbReference>
<evidence type="ECO:0000313" key="2">
    <source>
        <dbReference type="EMBL" id="WFL77030.1"/>
    </source>
</evidence>
<dbReference type="EC" id="1.-.-.-" evidence="2"/>
<keyword evidence="2" id="KW-0560">Oxidoreductase</keyword>
<gene>
    <name evidence="2" type="ORF">P7228_13690</name>
</gene>